<organism evidence="4 5">
    <name type="scientific">Podospora aff. communis PSN243</name>
    <dbReference type="NCBI Taxonomy" id="3040156"/>
    <lineage>
        <taxon>Eukaryota</taxon>
        <taxon>Fungi</taxon>
        <taxon>Dikarya</taxon>
        <taxon>Ascomycota</taxon>
        <taxon>Pezizomycotina</taxon>
        <taxon>Sordariomycetes</taxon>
        <taxon>Sordariomycetidae</taxon>
        <taxon>Sordariales</taxon>
        <taxon>Podosporaceae</taxon>
        <taxon>Podospora</taxon>
    </lineage>
</organism>
<accession>A0AAV9GLS9</accession>
<feature type="chain" id="PRO_5043676039" description="Yeast cell wall synthesis Kre9/Knh1-like N-terminal domain-containing protein" evidence="2">
    <location>
        <begin position="18"/>
        <end position="216"/>
    </location>
</feature>
<reference evidence="4" key="2">
    <citation type="submission" date="2023-05" db="EMBL/GenBank/DDBJ databases">
        <authorList>
            <consortium name="Lawrence Berkeley National Laboratory"/>
            <person name="Steindorff A."/>
            <person name="Hensen N."/>
            <person name="Bonometti L."/>
            <person name="Westerberg I."/>
            <person name="Brannstrom I.O."/>
            <person name="Guillou S."/>
            <person name="Cros-Aarteil S."/>
            <person name="Calhoun S."/>
            <person name="Haridas S."/>
            <person name="Kuo A."/>
            <person name="Mondo S."/>
            <person name="Pangilinan J."/>
            <person name="Riley R."/>
            <person name="Labutti K."/>
            <person name="Andreopoulos B."/>
            <person name="Lipzen A."/>
            <person name="Chen C."/>
            <person name="Yanf M."/>
            <person name="Daum C."/>
            <person name="Ng V."/>
            <person name="Clum A."/>
            <person name="Ohm R."/>
            <person name="Martin F."/>
            <person name="Silar P."/>
            <person name="Natvig D."/>
            <person name="Lalanne C."/>
            <person name="Gautier V."/>
            <person name="Ament-Velasquez S.L."/>
            <person name="Kruys A."/>
            <person name="Hutchinson M.I."/>
            <person name="Powell A.J."/>
            <person name="Barry K."/>
            <person name="Miller A.N."/>
            <person name="Grigoriev I.V."/>
            <person name="Debuchy R."/>
            <person name="Gladieux P."/>
            <person name="Thoren M.H."/>
            <person name="Johannesson H."/>
        </authorList>
    </citation>
    <scope>NUCLEOTIDE SEQUENCE</scope>
    <source>
        <strain evidence="4">PSN243</strain>
    </source>
</reference>
<evidence type="ECO:0000313" key="5">
    <source>
        <dbReference type="Proteomes" id="UP001321760"/>
    </source>
</evidence>
<protein>
    <recommendedName>
        <fullName evidence="3">Yeast cell wall synthesis Kre9/Knh1-like N-terminal domain-containing protein</fullName>
    </recommendedName>
</protein>
<evidence type="ECO:0000313" key="4">
    <source>
        <dbReference type="EMBL" id="KAK4448980.1"/>
    </source>
</evidence>
<feature type="signal peptide" evidence="2">
    <location>
        <begin position="1"/>
        <end position="17"/>
    </location>
</feature>
<sequence length="216" mass="21269">MHASILTTFLLAASVRAIEITSPTKGSVVDLAAGVEVTWSTVDSDPKTAHLFLVNMAGGHEPFSKDLGEVDLSKGSMTVKETVGDDTTYQFNFQSKTQHNTGILAQSEQFQAKAGDKKETTTATGAVISKTAAATGTTTKGAGADATTFSSVVVSASGSAASAESAADKTAAAAAASKTSGGAGANASSTPESGAAGRKVGGVLALVAAGVVAVLA</sequence>
<dbReference type="Pfam" id="PF10342">
    <property type="entry name" value="Kre9_KNH"/>
    <property type="match status" value="1"/>
</dbReference>
<dbReference type="PANTHER" id="PTHR35185">
    <property type="entry name" value="SERINE/THREONINE-RICH PROTEIN ADG2-RELATED"/>
    <property type="match status" value="1"/>
</dbReference>
<keyword evidence="1 2" id="KW-0732">Signal</keyword>
<evidence type="ECO:0000259" key="3">
    <source>
        <dbReference type="Pfam" id="PF10342"/>
    </source>
</evidence>
<dbReference type="Proteomes" id="UP001321760">
    <property type="component" value="Unassembled WGS sequence"/>
</dbReference>
<dbReference type="EMBL" id="MU865940">
    <property type="protein sequence ID" value="KAK4448980.1"/>
    <property type="molecule type" value="Genomic_DNA"/>
</dbReference>
<dbReference type="PANTHER" id="PTHR35185:SF1">
    <property type="entry name" value="UPF0619 GPI-ANCHORED MEMBRANE PROTEIN C1322.10"/>
    <property type="match status" value="1"/>
</dbReference>
<evidence type="ECO:0000256" key="1">
    <source>
        <dbReference type="ARBA" id="ARBA00022729"/>
    </source>
</evidence>
<dbReference type="AlphaFoldDB" id="A0AAV9GLS9"/>
<evidence type="ECO:0000256" key="2">
    <source>
        <dbReference type="SAM" id="SignalP"/>
    </source>
</evidence>
<reference evidence="4" key="1">
    <citation type="journal article" date="2023" name="Mol. Phylogenet. Evol.">
        <title>Genome-scale phylogeny and comparative genomics of the fungal order Sordariales.</title>
        <authorList>
            <person name="Hensen N."/>
            <person name="Bonometti L."/>
            <person name="Westerberg I."/>
            <person name="Brannstrom I.O."/>
            <person name="Guillou S."/>
            <person name="Cros-Aarteil S."/>
            <person name="Calhoun S."/>
            <person name="Haridas S."/>
            <person name="Kuo A."/>
            <person name="Mondo S."/>
            <person name="Pangilinan J."/>
            <person name="Riley R."/>
            <person name="LaButti K."/>
            <person name="Andreopoulos B."/>
            <person name="Lipzen A."/>
            <person name="Chen C."/>
            <person name="Yan M."/>
            <person name="Daum C."/>
            <person name="Ng V."/>
            <person name="Clum A."/>
            <person name="Steindorff A."/>
            <person name="Ohm R.A."/>
            <person name="Martin F."/>
            <person name="Silar P."/>
            <person name="Natvig D.O."/>
            <person name="Lalanne C."/>
            <person name="Gautier V."/>
            <person name="Ament-Velasquez S.L."/>
            <person name="Kruys A."/>
            <person name="Hutchinson M.I."/>
            <person name="Powell A.J."/>
            <person name="Barry K."/>
            <person name="Miller A.N."/>
            <person name="Grigoriev I.V."/>
            <person name="Debuchy R."/>
            <person name="Gladieux P."/>
            <person name="Hiltunen Thoren M."/>
            <person name="Johannesson H."/>
        </authorList>
    </citation>
    <scope>NUCLEOTIDE SEQUENCE</scope>
    <source>
        <strain evidence="4">PSN243</strain>
    </source>
</reference>
<proteinExistence type="predicted"/>
<dbReference type="InterPro" id="IPR052479">
    <property type="entry name" value="GPI-anchor_Adhesion_Reg"/>
</dbReference>
<feature type="domain" description="Yeast cell wall synthesis Kre9/Knh1-like N-terminal" evidence="3">
    <location>
        <begin position="22"/>
        <end position="111"/>
    </location>
</feature>
<name>A0AAV9GLS9_9PEZI</name>
<dbReference type="InterPro" id="IPR018466">
    <property type="entry name" value="Kre9/Knh1-like_N"/>
</dbReference>
<gene>
    <name evidence="4" type="ORF">QBC34DRAFT_380829</name>
</gene>
<comment type="caution">
    <text evidence="4">The sequence shown here is derived from an EMBL/GenBank/DDBJ whole genome shotgun (WGS) entry which is preliminary data.</text>
</comment>
<keyword evidence="5" id="KW-1185">Reference proteome</keyword>